<dbReference type="HOGENOM" id="CLU_393393_0_0_1"/>
<feature type="compositionally biased region" description="Low complexity" evidence="1">
    <location>
        <begin position="339"/>
        <end position="359"/>
    </location>
</feature>
<evidence type="ECO:0000256" key="1">
    <source>
        <dbReference type="SAM" id="MobiDB-lite"/>
    </source>
</evidence>
<dbReference type="EMBL" id="AMBO01000314">
    <property type="protein sequence ID" value="EKD01507.1"/>
    <property type="molecule type" value="Genomic_DNA"/>
</dbReference>
<feature type="compositionally biased region" description="Low complexity" evidence="1">
    <location>
        <begin position="374"/>
        <end position="391"/>
    </location>
</feature>
<feature type="compositionally biased region" description="Low complexity" evidence="1">
    <location>
        <begin position="270"/>
        <end position="304"/>
    </location>
</feature>
<protein>
    <submittedName>
        <fullName evidence="2">Uncharacterized protein</fullName>
    </submittedName>
</protein>
<feature type="region of interest" description="Disordered" evidence="1">
    <location>
        <begin position="244"/>
        <end position="444"/>
    </location>
</feature>
<dbReference type="Proteomes" id="UP000006757">
    <property type="component" value="Unassembled WGS sequence"/>
</dbReference>
<accession>K1VPX8</accession>
<feature type="compositionally biased region" description="Polar residues" evidence="1">
    <location>
        <begin position="315"/>
        <end position="328"/>
    </location>
</feature>
<dbReference type="InParanoid" id="K1VPX8"/>
<proteinExistence type="predicted"/>
<evidence type="ECO:0000313" key="2">
    <source>
        <dbReference type="EMBL" id="EKD01507.1"/>
    </source>
</evidence>
<name>K1VPX8_TRIAC</name>
<gene>
    <name evidence="2" type="ORF">A1Q2_04209</name>
</gene>
<evidence type="ECO:0000313" key="3">
    <source>
        <dbReference type="Proteomes" id="UP000006757"/>
    </source>
</evidence>
<dbReference type="eggNOG" id="ENOG502RW1F">
    <property type="taxonomic scope" value="Eukaryota"/>
</dbReference>
<dbReference type="STRING" id="1220162.K1VPX8"/>
<comment type="caution">
    <text evidence="2">The sequence shown here is derived from an EMBL/GenBank/DDBJ whole genome shotgun (WGS) entry which is preliminary data.</text>
</comment>
<dbReference type="OrthoDB" id="2565254at2759"/>
<sequence>MFMPQSQPHHSRSYGAPSTVRRRGDKENAGALPSKTPSRNALKQVAGPSTGRMLGKATIDRNILAPKSDAPPPNDDIKPKRLFANVQPPASTTRPVKPRSVKTPAHAKTPVPYRDLEPEPQPTPLPSAQRTRRRSRNSLVRTPDHQWDQELSLDSIAEVELEPAAAPAVESDYELEYAPSPIKEVAYVPEWADSIPDPIETMTKLGQMRPMLFVAAPSPPKALQPVPMPTLDLCDDDEVEEPILRKAKPAPVAQKSKAALTSKPASRPLGIRGPSGAARPGAPAIRPTARAPATTRTAVAKPAPGSSATRPLAQKTATSLRPGTTTKPAPTARSAPLGAARSTVTTRPAVAAARTASAPLKSGVRSVLSKTETRTTATRAAPAPSARKPTTVAPTSKPAARPGVKPGTATRPALASKTAVRPPAPAPVNKPAPAPTPSSPVPEFADMEMNFGVLDLDFSELEPKVQTPPAIDLGSELMDLPLPADEREQATKSAESESAPPSVVQASELPLSVELGQPITAEADVARPSAQDVPAHEAECLPVEAVYSQQSEQTAPIDAANVAERIAVGQAGTADKVVAVDEPAAADEPAIADEPVVAAEPGAADELVVFDEPAAAIESAAVDEPAAVDVDVDGPAFDPKEQPASGEPVTTDDTASDDFEAVDPALAPAVPSSNIAFDTIPEELEQELDLDVNALDISEDMSLESIQ</sequence>
<feature type="compositionally biased region" description="Pro residues" evidence="1">
    <location>
        <begin position="422"/>
        <end position="440"/>
    </location>
</feature>
<feature type="region of interest" description="Disordered" evidence="1">
    <location>
        <begin position="466"/>
        <end position="504"/>
    </location>
</feature>
<organism evidence="2 3">
    <name type="scientific">Trichosporon asahii var. asahii (strain CBS 8904)</name>
    <name type="common">Yeast</name>
    <dbReference type="NCBI Taxonomy" id="1220162"/>
    <lineage>
        <taxon>Eukaryota</taxon>
        <taxon>Fungi</taxon>
        <taxon>Dikarya</taxon>
        <taxon>Basidiomycota</taxon>
        <taxon>Agaricomycotina</taxon>
        <taxon>Tremellomycetes</taxon>
        <taxon>Trichosporonales</taxon>
        <taxon>Trichosporonaceae</taxon>
        <taxon>Trichosporon</taxon>
    </lineage>
</organism>
<dbReference type="OMA" id="PEWADSI"/>
<dbReference type="AlphaFoldDB" id="K1VPX8"/>
<keyword evidence="3" id="KW-1185">Reference proteome</keyword>
<feature type="region of interest" description="Disordered" evidence="1">
    <location>
        <begin position="630"/>
        <end position="660"/>
    </location>
</feature>
<feature type="region of interest" description="Disordered" evidence="1">
    <location>
        <begin position="1"/>
        <end position="146"/>
    </location>
</feature>
<reference evidence="2 3" key="1">
    <citation type="journal article" date="2012" name="Eukaryot. Cell">
        <title>Genome sequence of the Trichosporon asahii environmental strain CBS 8904.</title>
        <authorList>
            <person name="Yang R.Y."/>
            <person name="Li H.T."/>
            <person name="Zhu H."/>
            <person name="Zhou G.P."/>
            <person name="Wang M."/>
            <person name="Wang L."/>
        </authorList>
    </citation>
    <scope>NUCLEOTIDE SEQUENCE [LARGE SCALE GENOMIC DNA]</scope>
    <source>
        <strain evidence="2 3">CBS 8904</strain>
    </source>
</reference>